<keyword evidence="5" id="KW-1185">Reference proteome</keyword>
<evidence type="ECO:0000259" key="1">
    <source>
        <dbReference type="Pfam" id="PF00903"/>
    </source>
</evidence>
<sequence length="59" mass="6459">MTASPLHAEIGGIFVAVRDIDAAYRFLEELGVELTSPIQHGHWFTFKDPDGNALMAAKC</sequence>
<proteinExistence type="predicted"/>
<dbReference type="Gene3D" id="3.10.180.10">
    <property type="entry name" value="2,3-Dihydroxybiphenyl 1,2-Dioxygenase, domain 1"/>
    <property type="match status" value="1"/>
</dbReference>
<reference evidence="3 4" key="1">
    <citation type="submission" date="2018-10" db="EMBL/GenBank/DDBJ databases">
        <title>Phylogenomics of Brevibacillus.</title>
        <authorList>
            <person name="Dunlap C."/>
        </authorList>
    </citation>
    <scope>NUCLEOTIDE SEQUENCE [LARGE SCALE GENOMIC DNA]</scope>
    <source>
        <strain evidence="3 4">NRRL NRS 1219</strain>
    </source>
</reference>
<evidence type="ECO:0000313" key="5">
    <source>
        <dbReference type="Proteomes" id="UP000317180"/>
    </source>
</evidence>
<dbReference type="EMBL" id="RHHN01000028">
    <property type="protein sequence ID" value="RNB56446.1"/>
    <property type="molecule type" value="Genomic_DNA"/>
</dbReference>
<dbReference type="InterPro" id="IPR029068">
    <property type="entry name" value="Glyas_Bleomycin-R_OHBP_Dase"/>
</dbReference>
<dbReference type="RefSeq" id="WP_005835920.1">
    <property type="nucleotide sequence ID" value="NZ_CP026363.1"/>
</dbReference>
<comment type="caution">
    <text evidence="3">The sequence shown here is derived from an EMBL/GenBank/DDBJ whole genome shotgun (WGS) entry which is preliminary data.</text>
</comment>
<dbReference type="Proteomes" id="UP000276178">
    <property type="component" value="Unassembled WGS sequence"/>
</dbReference>
<dbReference type="InterPro" id="IPR004360">
    <property type="entry name" value="Glyas_Fos-R_dOase_dom"/>
</dbReference>
<name>A0A3M8AZ15_9BACL</name>
<organism evidence="3 4">
    <name type="scientific">Brevibacillus agri</name>
    <dbReference type="NCBI Taxonomy" id="51101"/>
    <lineage>
        <taxon>Bacteria</taxon>
        <taxon>Bacillati</taxon>
        <taxon>Bacillota</taxon>
        <taxon>Bacilli</taxon>
        <taxon>Bacillales</taxon>
        <taxon>Paenibacillaceae</taxon>
        <taxon>Brevibacillus</taxon>
    </lineage>
</organism>
<dbReference type="OrthoDB" id="2354281at2"/>
<dbReference type="Proteomes" id="UP000317180">
    <property type="component" value="Unassembled WGS sequence"/>
</dbReference>
<accession>A0A3M8AZ15</accession>
<evidence type="ECO:0000313" key="3">
    <source>
        <dbReference type="EMBL" id="RNB56446.1"/>
    </source>
</evidence>
<dbReference type="SUPFAM" id="SSF54593">
    <property type="entry name" value="Glyoxalase/Bleomycin resistance protein/Dihydroxybiphenyl dioxygenase"/>
    <property type="match status" value="1"/>
</dbReference>
<feature type="domain" description="Glyoxalase/fosfomycin resistance/dioxygenase" evidence="1">
    <location>
        <begin position="8"/>
        <end position="54"/>
    </location>
</feature>
<gene>
    <name evidence="2" type="ORF">BAG01nite_04390</name>
    <name evidence="3" type="ORF">EB820_09365</name>
</gene>
<dbReference type="GeneID" id="82811115"/>
<dbReference type="EMBL" id="BJOD01000003">
    <property type="protein sequence ID" value="GED24337.1"/>
    <property type="molecule type" value="Genomic_DNA"/>
</dbReference>
<reference evidence="2 5" key="2">
    <citation type="submission" date="2019-06" db="EMBL/GenBank/DDBJ databases">
        <title>Whole genome shotgun sequence of Brevibacillus agri NBRC 15538.</title>
        <authorList>
            <person name="Hosoyama A."/>
            <person name="Uohara A."/>
            <person name="Ohji S."/>
            <person name="Ichikawa N."/>
        </authorList>
    </citation>
    <scope>NUCLEOTIDE SEQUENCE [LARGE SCALE GENOMIC DNA]</scope>
    <source>
        <strain evidence="2 5">NBRC 15538</strain>
    </source>
</reference>
<protein>
    <recommendedName>
        <fullName evidence="1">Glyoxalase/fosfomycin resistance/dioxygenase domain-containing protein</fullName>
    </recommendedName>
</protein>
<dbReference type="AlphaFoldDB" id="A0A3M8AZ15"/>
<dbReference type="Pfam" id="PF00903">
    <property type="entry name" value="Glyoxalase"/>
    <property type="match status" value="1"/>
</dbReference>
<evidence type="ECO:0000313" key="4">
    <source>
        <dbReference type="Proteomes" id="UP000276178"/>
    </source>
</evidence>
<evidence type="ECO:0000313" key="2">
    <source>
        <dbReference type="EMBL" id="GED24337.1"/>
    </source>
</evidence>